<feature type="non-terminal residue" evidence="2">
    <location>
        <position position="1"/>
    </location>
</feature>
<name>A0AAN6QK03_9PEZI</name>
<dbReference type="GeneID" id="89934724"/>
<dbReference type="Proteomes" id="UP001302812">
    <property type="component" value="Unassembled WGS sequence"/>
</dbReference>
<reference evidence="2" key="1">
    <citation type="journal article" date="2023" name="Mol. Phylogenet. Evol.">
        <title>Genome-scale phylogeny and comparative genomics of the fungal order Sordariales.</title>
        <authorList>
            <person name="Hensen N."/>
            <person name="Bonometti L."/>
            <person name="Westerberg I."/>
            <person name="Brannstrom I.O."/>
            <person name="Guillou S."/>
            <person name="Cros-Aarteil S."/>
            <person name="Calhoun S."/>
            <person name="Haridas S."/>
            <person name="Kuo A."/>
            <person name="Mondo S."/>
            <person name="Pangilinan J."/>
            <person name="Riley R."/>
            <person name="LaButti K."/>
            <person name="Andreopoulos B."/>
            <person name="Lipzen A."/>
            <person name="Chen C."/>
            <person name="Yan M."/>
            <person name="Daum C."/>
            <person name="Ng V."/>
            <person name="Clum A."/>
            <person name="Steindorff A."/>
            <person name="Ohm R.A."/>
            <person name="Martin F."/>
            <person name="Silar P."/>
            <person name="Natvig D.O."/>
            <person name="Lalanne C."/>
            <person name="Gautier V."/>
            <person name="Ament-Velasquez S.L."/>
            <person name="Kruys A."/>
            <person name="Hutchinson M.I."/>
            <person name="Powell A.J."/>
            <person name="Barry K."/>
            <person name="Miller A.N."/>
            <person name="Grigoriev I.V."/>
            <person name="Debuchy R."/>
            <person name="Gladieux P."/>
            <person name="Hiltunen Thoren M."/>
            <person name="Johannesson H."/>
        </authorList>
    </citation>
    <scope>NUCLEOTIDE SEQUENCE</scope>
    <source>
        <strain evidence="2">CBS 508.74</strain>
    </source>
</reference>
<dbReference type="AlphaFoldDB" id="A0AAN6QK03"/>
<organism evidence="2 3">
    <name type="scientific">Canariomyces notabilis</name>
    <dbReference type="NCBI Taxonomy" id="2074819"/>
    <lineage>
        <taxon>Eukaryota</taxon>
        <taxon>Fungi</taxon>
        <taxon>Dikarya</taxon>
        <taxon>Ascomycota</taxon>
        <taxon>Pezizomycotina</taxon>
        <taxon>Sordariomycetes</taxon>
        <taxon>Sordariomycetidae</taxon>
        <taxon>Sordariales</taxon>
        <taxon>Chaetomiaceae</taxon>
        <taxon>Canariomyces</taxon>
    </lineage>
</organism>
<evidence type="ECO:0000313" key="2">
    <source>
        <dbReference type="EMBL" id="KAK4109984.1"/>
    </source>
</evidence>
<feature type="compositionally biased region" description="Acidic residues" evidence="1">
    <location>
        <begin position="25"/>
        <end position="36"/>
    </location>
</feature>
<gene>
    <name evidence="2" type="ORF">N656DRAFT_683994</name>
</gene>
<feature type="non-terminal residue" evidence="2">
    <location>
        <position position="380"/>
    </location>
</feature>
<dbReference type="EMBL" id="MU853353">
    <property type="protein sequence ID" value="KAK4109984.1"/>
    <property type="molecule type" value="Genomic_DNA"/>
</dbReference>
<sequence>SSDSAALRGGAYRQRPDPVYRPPSDADEDYEEDEDEKYWRDYEIHRRKPKDIPEDDNSSTSSDWNKYGSLPLAVKEYNVAFAELEGSEHWNSEQRKIHKLIYMRGLHPMLPSTWRLSFKMWGITQPELDNVFSPRNSKKRVVIHANGSELEATKALESLFYLSQTVADYEEIGCEDKISRTISKGIRNYINWALRDAGISRSKTQLNMLVREYPPDFSAYAENKSREADLTPSSPIGDSEGGQRKVVNVQVTSILTEEEQQRLFMEAISQDVEKRLRNRGQRWRELLRDDEGRGYGAQPPTLYAFAIVQHIVMVASHDPSDTKHPVVVLEQVRLNNRGHWLWNALALAIPINVARDSLDRLWDTGVIVPAHDEFDPDPDL</sequence>
<feature type="region of interest" description="Disordered" evidence="1">
    <location>
        <begin position="1"/>
        <end position="63"/>
    </location>
</feature>
<accession>A0AAN6QK03</accession>
<evidence type="ECO:0000313" key="3">
    <source>
        <dbReference type="Proteomes" id="UP001302812"/>
    </source>
</evidence>
<reference evidence="2" key="2">
    <citation type="submission" date="2023-05" db="EMBL/GenBank/DDBJ databases">
        <authorList>
            <consortium name="Lawrence Berkeley National Laboratory"/>
            <person name="Steindorff A."/>
            <person name="Hensen N."/>
            <person name="Bonometti L."/>
            <person name="Westerberg I."/>
            <person name="Brannstrom I.O."/>
            <person name="Guillou S."/>
            <person name="Cros-Aarteil S."/>
            <person name="Calhoun S."/>
            <person name="Haridas S."/>
            <person name="Kuo A."/>
            <person name="Mondo S."/>
            <person name="Pangilinan J."/>
            <person name="Riley R."/>
            <person name="Labutti K."/>
            <person name="Andreopoulos B."/>
            <person name="Lipzen A."/>
            <person name="Chen C."/>
            <person name="Yanf M."/>
            <person name="Daum C."/>
            <person name="Ng V."/>
            <person name="Clum A."/>
            <person name="Ohm R."/>
            <person name="Martin F."/>
            <person name="Silar P."/>
            <person name="Natvig D."/>
            <person name="Lalanne C."/>
            <person name="Gautier V."/>
            <person name="Ament-Velasquez S.L."/>
            <person name="Kruys A."/>
            <person name="Hutchinson M.I."/>
            <person name="Powell A.J."/>
            <person name="Barry K."/>
            <person name="Miller A.N."/>
            <person name="Grigoriev I.V."/>
            <person name="Debuchy R."/>
            <person name="Gladieux P."/>
            <person name="Thoren M.H."/>
            <person name="Johannesson H."/>
        </authorList>
    </citation>
    <scope>NUCLEOTIDE SEQUENCE</scope>
    <source>
        <strain evidence="2">CBS 508.74</strain>
    </source>
</reference>
<proteinExistence type="predicted"/>
<dbReference type="RefSeq" id="XP_064667554.1">
    <property type="nucleotide sequence ID" value="XM_064810599.1"/>
</dbReference>
<keyword evidence="3" id="KW-1185">Reference proteome</keyword>
<evidence type="ECO:0000256" key="1">
    <source>
        <dbReference type="SAM" id="MobiDB-lite"/>
    </source>
</evidence>
<comment type="caution">
    <text evidence="2">The sequence shown here is derived from an EMBL/GenBank/DDBJ whole genome shotgun (WGS) entry which is preliminary data.</text>
</comment>
<protein>
    <submittedName>
        <fullName evidence="2">Uncharacterized protein</fullName>
    </submittedName>
</protein>